<dbReference type="AlphaFoldDB" id="A0A0K0D0W0"/>
<sequence length="149" mass="17273">MNEFRDSIIRPTRQNPRASIEFDQAPVTHTTPSHDIRMSTISTITLAFLVVQCLIELTMSFDYWQQEEEEEEEYEEAQPSYTIRDVPSKKIYKIQRNYFEMKFIDDQQVDGGTLPCHISATGCDLGQFVIPLYVAQLLSVKIELVLGYQ</sequence>
<dbReference type="Proteomes" id="UP000035642">
    <property type="component" value="Unassembled WGS sequence"/>
</dbReference>
<evidence type="ECO:0000313" key="1">
    <source>
        <dbReference type="Proteomes" id="UP000035642"/>
    </source>
</evidence>
<proteinExistence type="predicted"/>
<organism evidence="1 2">
    <name type="scientific">Angiostrongylus cantonensis</name>
    <name type="common">Rat lungworm</name>
    <dbReference type="NCBI Taxonomy" id="6313"/>
    <lineage>
        <taxon>Eukaryota</taxon>
        <taxon>Metazoa</taxon>
        <taxon>Ecdysozoa</taxon>
        <taxon>Nematoda</taxon>
        <taxon>Chromadorea</taxon>
        <taxon>Rhabditida</taxon>
        <taxon>Rhabditina</taxon>
        <taxon>Rhabditomorpha</taxon>
        <taxon>Strongyloidea</taxon>
        <taxon>Metastrongylidae</taxon>
        <taxon>Angiostrongylus</taxon>
    </lineage>
</organism>
<protein>
    <submittedName>
        <fullName evidence="2">Uncharacterized protein</fullName>
    </submittedName>
</protein>
<name>A0A0K0D0W0_ANGCA</name>
<keyword evidence="1" id="KW-1185">Reference proteome</keyword>
<accession>A0A0K0D0W0</accession>
<dbReference type="WBParaSite" id="ACAC_0000370501-mRNA-1">
    <property type="protein sequence ID" value="ACAC_0000370501-mRNA-1"/>
    <property type="gene ID" value="ACAC_0000370501"/>
</dbReference>
<reference evidence="2" key="2">
    <citation type="submission" date="2017-02" db="UniProtKB">
        <authorList>
            <consortium name="WormBaseParasite"/>
        </authorList>
    </citation>
    <scope>IDENTIFICATION</scope>
</reference>
<reference evidence="1" key="1">
    <citation type="submission" date="2012-09" db="EMBL/GenBank/DDBJ databases">
        <authorList>
            <person name="Martin A.A."/>
        </authorList>
    </citation>
    <scope>NUCLEOTIDE SEQUENCE</scope>
</reference>
<evidence type="ECO:0000313" key="2">
    <source>
        <dbReference type="WBParaSite" id="ACAC_0000370501-mRNA-1"/>
    </source>
</evidence>